<dbReference type="FunFam" id="3.40.50.170:FF:000003">
    <property type="entry name" value="Methionyl-tRNA formyltransferase"/>
    <property type="match status" value="1"/>
</dbReference>
<dbReference type="InterPro" id="IPR002376">
    <property type="entry name" value="Formyl_transf_N"/>
</dbReference>
<keyword evidence="3 7" id="KW-0808">Transferase</keyword>
<dbReference type="AlphaFoldDB" id="A0A3B0WAL4"/>
<dbReference type="PANTHER" id="PTHR11138:SF5">
    <property type="entry name" value="METHIONYL-TRNA FORMYLTRANSFERASE, MITOCHONDRIAL"/>
    <property type="match status" value="1"/>
</dbReference>
<evidence type="ECO:0000256" key="1">
    <source>
        <dbReference type="ARBA" id="ARBA00010699"/>
    </source>
</evidence>
<evidence type="ECO:0000256" key="3">
    <source>
        <dbReference type="ARBA" id="ARBA00022679"/>
    </source>
</evidence>
<dbReference type="Pfam" id="PF00551">
    <property type="entry name" value="Formyl_trans_N"/>
    <property type="match status" value="1"/>
</dbReference>
<dbReference type="SUPFAM" id="SSF50486">
    <property type="entry name" value="FMT C-terminal domain-like"/>
    <property type="match status" value="1"/>
</dbReference>
<evidence type="ECO:0000256" key="2">
    <source>
        <dbReference type="ARBA" id="ARBA00012261"/>
    </source>
</evidence>
<dbReference type="Pfam" id="PF02911">
    <property type="entry name" value="Formyl_trans_C"/>
    <property type="match status" value="1"/>
</dbReference>
<dbReference type="InterPro" id="IPR001555">
    <property type="entry name" value="GART_AS"/>
</dbReference>
<dbReference type="CDD" id="cd08646">
    <property type="entry name" value="FMT_core_Met-tRNA-FMT_N"/>
    <property type="match status" value="1"/>
</dbReference>
<dbReference type="CDD" id="cd08704">
    <property type="entry name" value="Met_tRNA_FMT_C"/>
    <property type="match status" value="1"/>
</dbReference>
<evidence type="ECO:0000313" key="7">
    <source>
        <dbReference type="EMBL" id="VAW46359.1"/>
    </source>
</evidence>
<dbReference type="EMBL" id="UOFC01000097">
    <property type="protein sequence ID" value="VAW46359.1"/>
    <property type="molecule type" value="Genomic_DNA"/>
</dbReference>
<dbReference type="HAMAP" id="MF_00182">
    <property type="entry name" value="Formyl_trans"/>
    <property type="match status" value="1"/>
</dbReference>
<proteinExistence type="inferred from homology"/>
<reference evidence="7" key="1">
    <citation type="submission" date="2018-06" db="EMBL/GenBank/DDBJ databases">
        <authorList>
            <person name="Zhirakovskaya E."/>
        </authorList>
    </citation>
    <scope>NUCLEOTIDE SEQUENCE</scope>
</reference>
<dbReference type="Gene3D" id="3.10.25.10">
    <property type="entry name" value="Formyl transferase, C-terminal domain"/>
    <property type="match status" value="1"/>
</dbReference>
<evidence type="ECO:0000259" key="6">
    <source>
        <dbReference type="Pfam" id="PF02911"/>
    </source>
</evidence>
<dbReference type="Gene3D" id="3.40.50.170">
    <property type="entry name" value="Formyl transferase, N-terminal domain"/>
    <property type="match status" value="1"/>
</dbReference>
<evidence type="ECO:0000256" key="4">
    <source>
        <dbReference type="ARBA" id="ARBA00022917"/>
    </source>
</evidence>
<dbReference type="InterPro" id="IPR041711">
    <property type="entry name" value="Met-tRNA-FMT_N"/>
</dbReference>
<keyword evidence="4" id="KW-0648">Protein biosynthesis</keyword>
<dbReference type="InterPro" id="IPR011034">
    <property type="entry name" value="Formyl_transferase-like_C_sf"/>
</dbReference>
<accession>A0A3B0WAL4</accession>
<protein>
    <recommendedName>
        <fullName evidence="2">methionyl-tRNA formyltransferase</fullName>
        <ecNumber evidence="2">2.1.2.9</ecNumber>
    </recommendedName>
</protein>
<sequence length="323" mass="35161">MKNFSPPPLRIIFAGTPDFSVSALQALLDSEHEVIAVYTQPDRPAGRGRKLTASPVKTLALAHQLPIIQPESLKTAEAQQTLMDLNADLMVVVAYGLLLPKAVLDAPSYGCLNIHASLLPRWRGAAPIQRAIEAGDAQTGVTIMQMDIGLDTGNMLFKITTDITAEDNAASLHDRLSQLGAIALMETLVQLQTQQLKPEQQDESLVTYAKKLSKAEAEIQWNELADRLVRKIQAFNPWPVAFTHFQDSPLRVGQARLLSAEEAQAYQGGGRNFGTVLAIEKSGVVVATGSTPILIQQVQPSGKKMMSAYDFAQSRSLLGHRFL</sequence>
<dbReference type="InterPro" id="IPR005794">
    <property type="entry name" value="Fmt"/>
</dbReference>
<evidence type="ECO:0000259" key="5">
    <source>
        <dbReference type="Pfam" id="PF00551"/>
    </source>
</evidence>
<dbReference type="GO" id="GO:0004479">
    <property type="term" value="F:methionyl-tRNA formyltransferase activity"/>
    <property type="evidence" value="ECO:0007669"/>
    <property type="project" value="UniProtKB-EC"/>
</dbReference>
<dbReference type="InterPro" id="IPR044135">
    <property type="entry name" value="Met-tRNA-FMT_C"/>
</dbReference>
<dbReference type="NCBIfam" id="TIGR00460">
    <property type="entry name" value="fmt"/>
    <property type="match status" value="1"/>
</dbReference>
<dbReference type="InterPro" id="IPR036477">
    <property type="entry name" value="Formyl_transf_N_sf"/>
</dbReference>
<dbReference type="PROSITE" id="PS00373">
    <property type="entry name" value="GART"/>
    <property type="match status" value="1"/>
</dbReference>
<feature type="domain" description="Formyl transferase N-terminal" evidence="5">
    <location>
        <begin position="10"/>
        <end position="187"/>
    </location>
</feature>
<dbReference type="SUPFAM" id="SSF53328">
    <property type="entry name" value="Formyltransferase"/>
    <property type="match status" value="1"/>
</dbReference>
<dbReference type="InterPro" id="IPR037022">
    <property type="entry name" value="Formyl_trans_C_sf"/>
</dbReference>
<feature type="domain" description="Formyl transferase C-terminal" evidence="6">
    <location>
        <begin position="211"/>
        <end position="315"/>
    </location>
</feature>
<dbReference type="PANTHER" id="PTHR11138">
    <property type="entry name" value="METHIONYL-TRNA FORMYLTRANSFERASE"/>
    <property type="match status" value="1"/>
</dbReference>
<dbReference type="InterPro" id="IPR005793">
    <property type="entry name" value="Formyl_trans_C"/>
</dbReference>
<name>A0A3B0WAL4_9ZZZZ</name>
<gene>
    <name evidence="7" type="ORF">MNBD_GAMMA03-481</name>
</gene>
<dbReference type="GO" id="GO:0005829">
    <property type="term" value="C:cytosol"/>
    <property type="evidence" value="ECO:0007669"/>
    <property type="project" value="TreeGrafter"/>
</dbReference>
<comment type="similarity">
    <text evidence="1">Belongs to the Fmt family.</text>
</comment>
<organism evidence="7">
    <name type="scientific">hydrothermal vent metagenome</name>
    <dbReference type="NCBI Taxonomy" id="652676"/>
    <lineage>
        <taxon>unclassified sequences</taxon>
        <taxon>metagenomes</taxon>
        <taxon>ecological metagenomes</taxon>
    </lineage>
</organism>
<dbReference type="EC" id="2.1.2.9" evidence="2"/>
<dbReference type="FunFam" id="3.40.50.12230:FF:000001">
    <property type="entry name" value="Methionyl-tRNA formyltransferase"/>
    <property type="match status" value="1"/>
</dbReference>